<organism evidence="2 3">
    <name type="scientific">Psychrobacter frigidicola</name>
    <dbReference type="NCBI Taxonomy" id="45611"/>
    <lineage>
        <taxon>Bacteria</taxon>
        <taxon>Pseudomonadati</taxon>
        <taxon>Pseudomonadota</taxon>
        <taxon>Gammaproteobacteria</taxon>
        <taxon>Moraxellales</taxon>
        <taxon>Moraxellaceae</taxon>
        <taxon>Psychrobacter</taxon>
    </lineage>
</organism>
<name>A0A5C6ZZC8_9GAMM</name>
<keyword evidence="1" id="KW-0472">Membrane</keyword>
<protein>
    <recommendedName>
        <fullName evidence="4">DUF4175 domain-containing protein</fullName>
    </recommendedName>
</protein>
<evidence type="ECO:0008006" key="4">
    <source>
        <dbReference type="Google" id="ProtNLM"/>
    </source>
</evidence>
<keyword evidence="1" id="KW-0812">Transmembrane</keyword>
<feature type="transmembrane region" description="Helical" evidence="1">
    <location>
        <begin position="55"/>
        <end position="73"/>
    </location>
</feature>
<dbReference type="AlphaFoldDB" id="A0A5C6ZZC8"/>
<proteinExistence type="predicted"/>
<feature type="transmembrane region" description="Helical" evidence="1">
    <location>
        <begin position="6"/>
        <end position="24"/>
    </location>
</feature>
<gene>
    <name evidence="2" type="ORF">ES754_09300</name>
</gene>
<comment type="caution">
    <text evidence="2">The sequence shown here is derived from an EMBL/GenBank/DDBJ whole genome shotgun (WGS) entry which is preliminary data.</text>
</comment>
<dbReference type="RefSeq" id="WP_147223928.1">
    <property type="nucleotide sequence ID" value="NZ_CAJGYY010000001.1"/>
</dbReference>
<accession>A0A5C6ZZC8</accession>
<reference evidence="2 3" key="1">
    <citation type="submission" date="2019-08" db="EMBL/GenBank/DDBJ databases">
        <title>Genome sequence of Psychrobacter frigidicola ACAM304 (type strain).</title>
        <authorList>
            <person name="Bowman J.P."/>
        </authorList>
    </citation>
    <scope>NUCLEOTIDE SEQUENCE [LARGE SCALE GENOMIC DNA]</scope>
    <source>
        <strain evidence="2 3">ACAM 304</strain>
    </source>
</reference>
<dbReference type="Proteomes" id="UP000321903">
    <property type="component" value="Unassembled WGS sequence"/>
</dbReference>
<dbReference type="EMBL" id="VORZ01000003">
    <property type="protein sequence ID" value="TXD96343.1"/>
    <property type="molecule type" value="Genomic_DNA"/>
</dbReference>
<keyword evidence="1" id="KW-1133">Transmembrane helix</keyword>
<dbReference type="OrthoDB" id="6659017at2"/>
<keyword evidence="3" id="KW-1185">Reference proteome</keyword>
<evidence type="ECO:0000313" key="3">
    <source>
        <dbReference type="Proteomes" id="UP000321903"/>
    </source>
</evidence>
<sequence length="87" mass="9518">MNNRKIAGIITAVIGMSAIMAFFNAGMSVPVLRWPLEAYLGVAFTIAWLTRMPSWLAYVLAALIFVLIAFAFYKLGSWIYGLVAGKG</sequence>
<evidence type="ECO:0000256" key="1">
    <source>
        <dbReference type="SAM" id="Phobius"/>
    </source>
</evidence>
<evidence type="ECO:0000313" key="2">
    <source>
        <dbReference type="EMBL" id="TXD96343.1"/>
    </source>
</evidence>